<reference evidence="10" key="1">
    <citation type="submission" date="2021-01" db="EMBL/GenBank/DDBJ databases">
        <title>Whole genome shotgun sequence of Rugosimonospora africana NBRC 104875.</title>
        <authorList>
            <person name="Komaki H."/>
            <person name="Tamura T."/>
        </authorList>
    </citation>
    <scope>NUCLEOTIDE SEQUENCE</scope>
    <source>
        <strain evidence="10">NBRC 104875</strain>
    </source>
</reference>
<evidence type="ECO:0000256" key="3">
    <source>
        <dbReference type="ARBA" id="ARBA00023295"/>
    </source>
</evidence>
<evidence type="ECO:0000256" key="6">
    <source>
        <dbReference type="SAM" id="MobiDB-lite"/>
    </source>
</evidence>
<feature type="domain" description="GH26" evidence="9">
    <location>
        <begin position="16"/>
        <end position="304"/>
    </location>
</feature>
<dbReference type="InterPro" id="IPR013783">
    <property type="entry name" value="Ig-like_fold"/>
</dbReference>
<evidence type="ECO:0000256" key="7">
    <source>
        <dbReference type="SAM" id="SignalP"/>
    </source>
</evidence>
<protein>
    <recommendedName>
        <fullName evidence="12">Glycosyl hydrolase family 26</fullName>
    </recommendedName>
</protein>
<dbReference type="RefSeq" id="WP_203922886.1">
    <property type="nucleotide sequence ID" value="NZ_BONZ01000080.1"/>
</dbReference>
<evidence type="ECO:0000259" key="9">
    <source>
        <dbReference type="PROSITE" id="PS51764"/>
    </source>
</evidence>
<feature type="chain" id="PRO_5038627948" description="Glycosyl hydrolase family 26" evidence="7">
    <location>
        <begin position="30"/>
        <end position="507"/>
    </location>
</feature>
<dbReference type="PROSITE" id="PS50853">
    <property type="entry name" value="FN3"/>
    <property type="match status" value="1"/>
</dbReference>
<feature type="region of interest" description="Disordered" evidence="6">
    <location>
        <begin position="31"/>
        <end position="50"/>
    </location>
</feature>
<evidence type="ECO:0008006" key="12">
    <source>
        <dbReference type="Google" id="ProtNLM"/>
    </source>
</evidence>
<evidence type="ECO:0000256" key="2">
    <source>
        <dbReference type="ARBA" id="ARBA00022801"/>
    </source>
</evidence>
<dbReference type="Proteomes" id="UP000642748">
    <property type="component" value="Unassembled WGS sequence"/>
</dbReference>
<evidence type="ECO:0000313" key="10">
    <source>
        <dbReference type="EMBL" id="GIH19429.1"/>
    </source>
</evidence>
<evidence type="ECO:0000256" key="4">
    <source>
        <dbReference type="ARBA" id="ARBA00023326"/>
    </source>
</evidence>
<organism evidence="10 11">
    <name type="scientific">Rugosimonospora africana</name>
    <dbReference type="NCBI Taxonomy" id="556532"/>
    <lineage>
        <taxon>Bacteria</taxon>
        <taxon>Bacillati</taxon>
        <taxon>Actinomycetota</taxon>
        <taxon>Actinomycetes</taxon>
        <taxon>Micromonosporales</taxon>
        <taxon>Micromonosporaceae</taxon>
        <taxon>Rugosimonospora</taxon>
    </lineage>
</organism>
<dbReference type="GO" id="GO:0016985">
    <property type="term" value="F:mannan endo-1,4-beta-mannosidase activity"/>
    <property type="evidence" value="ECO:0007669"/>
    <property type="project" value="InterPro"/>
</dbReference>
<keyword evidence="7" id="KW-0732">Signal</keyword>
<keyword evidence="3 5" id="KW-0326">Glycosidase</keyword>
<feature type="active site" description="Nucleophile" evidence="5">
    <location>
        <position position="253"/>
    </location>
</feature>
<dbReference type="InterPro" id="IPR022790">
    <property type="entry name" value="GH26_dom"/>
</dbReference>
<dbReference type="GO" id="GO:0000272">
    <property type="term" value="P:polysaccharide catabolic process"/>
    <property type="evidence" value="ECO:0007669"/>
    <property type="project" value="UniProtKB-KW"/>
</dbReference>
<dbReference type="PROSITE" id="PS51764">
    <property type="entry name" value="GH26"/>
    <property type="match status" value="1"/>
</dbReference>
<comment type="caution">
    <text evidence="10">The sequence shown here is derived from an EMBL/GenBank/DDBJ whole genome shotgun (WGS) entry which is preliminary data.</text>
</comment>
<accession>A0A8J3QY91</accession>
<keyword evidence="11" id="KW-1185">Reference proteome</keyword>
<keyword evidence="2 5" id="KW-0378">Hydrolase</keyword>
<gene>
    <name evidence="10" type="ORF">Raf01_76010</name>
</gene>
<evidence type="ECO:0000256" key="5">
    <source>
        <dbReference type="PROSITE-ProRule" id="PRU01100"/>
    </source>
</evidence>
<evidence type="ECO:0000313" key="11">
    <source>
        <dbReference type="Proteomes" id="UP000642748"/>
    </source>
</evidence>
<sequence>MTRKRRAGGAALGAAMAATALLTATGLSAQASTAPSKPAPPPATLGIYAGGSASQGQHPNILNEYYAWGDTSISSFLNSAHSQGATPFIELEPWTEASASNCTVSMSGIANNTSSAVSYEKAIGTAIANFGHPVILTFAHEFNVSGQYPWATGGGCNTSPSGWIAAWKSVVTNVNSTAGQNAYWLWAPNADTGGTTQSPAPWWPGINYVDMVGVDGYPDTEWGSQFGTFSGEFGPAFSEIRSVGWSGPIFISETNLARLDHSGYESLTGFVNDLFNAGGSGVLEFEDPSWGSPTMTSQQWTELDNAIAAHNGGGTQQAPAATTNAASNVTSSGATLNGSVNPKGAATTYRFDYGTSTSYGSSTTAGSAGSGTAAVNESANVSGLAASTTYHYRIEATNSAGTTYGTDRTFTTSAGGTGAPVLCCGHVVSVNNNRAVVAWDSTVEPGTWKVTIVGPGTINGTTNTVGIPQASYSGLEAGHTYTVTVQQLDSNGQPWGASGQIVFVTTS</sequence>
<dbReference type="Gene3D" id="3.20.20.80">
    <property type="entry name" value="Glycosidases"/>
    <property type="match status" value="1"/>
</dbReference>
<dbReference type="SUPFAM" id="SSF51445">
    <property type="entry name" value="(Trans)glycosidases"/>
    <property type="match status" value="1"/>
</dbReference>
<feature type="signal peptide" evidence="7">
    <location>
        <begin position="1"/>
        <end position="29"/>
    </location>
</feature>
<dbReference type="GO" id="GO:0006080">
    <property type="term" value="P:substituted mannan metabolic process"/>
    <property type="evidence" value="ECO:0007669"/>
    <property type="project" value="InterPro"/>
</dbReference>
<keyword evidence="4" id="KW-0119">Carbohydrate metabolism</keyword>
<dbReference type="PANTHER" id="PTHR40079">
    <property type="entry name" value="MANNAN ENDO-1,4-BETA-MANNOSIDASE E-RELATED"/>
    <property type="match status" value="1"/>
</dbReference>
<keyword evidence="4" id="KW-0624">Polysaccharide degradation</keyword>
<dbReference type="AlphaFoldDB" id="A0A8J3QY91"/>
<evidence type="ECO:0000256" key="1">
    <source>
        <dbReference type="ARBA" id="ARBA00007754"/>
    </source>
</evidence>
<dbReference type="SUPFAM" id="SSF49265">
    <property type="entry name" value="Fibronectin type III"/>
    <property type="match status" value="1"/>
</dbReference>
<feature type="domain" description="Fibronectin type-III" evidence="8">
    <location>
        <begin position="318"/>
        <end position="415"/>
    </location>
</feature>
<dbReference type="EMBL" id="BONZ01000080">
    <property type="protein sequence ID" value="GIH19429.1"/>
    <property type="molecule type" value="Genomic_DNA"/>
</dbReference>
<evidence type="ECO:0000259" key="8">
    <source>
        <dbReference type="PROSITE" id="PS50853"/>
    </source>
</evidence>
<dbReference type="Pfam" id="PF02156">
    <property type="entry name" value="Glyco_hydro_26"/>
    <property type="match status" value="1"/>
</dbReference>
<dbReference type="InterPro" id="IPR000805">
    <property type="entry name" value="Glyco_hydro_26"/>
</dbReference>
<dbReference type="InterPro" id="IPR003961">
    <property type="entry name" value="FN3_dom"/>
</dbReference>
<dbReference type="InterPro" id="IPR036116">
    <property type="entry name" value="FN3_sf"/>
</dbReference>
<comment type="similarity">
    <text evidence="1 5">Belongs to the glycosyl hydrolase 26 family.</text>
</comment>
<feature type="active site" description="Proton donor" evidence="5">
    <location>
        <position position="141"/>
    </location>
</feature>
<dbReference type="Gene3D" id="2.60.40.10">
    <property type="entry name" value="Immunoglobulins"/>
    <property type="match status" value="1"/>
</dbReference>
<dbReference type="InterPro" id="IPR017853">
    <property type="entry name" value="GH"/>
</dbReference>
<proteinExistence type="inferred from homology"/>
<name>A0A8J3QY91_9ACTN</name>
<dbReference type="PANTHER" id="PTHR40079:SF4">
    <property type="entry name" value="GH26 DOMAIN-CONTAINING PROTEIN-RELATED"/>
    <property type="match status" value="1"/>
</dbReference>